<dbReference type="Gene3D" id="3.40.50.300">
    <property type="entry name" value="P-loop containing nucleotide triphosphate hydrolases"/>
    <property type="match status" value="1"/>
</dbReference>
<dbReference type="PANTHER" id="PTHR42734:SF17">
    <property type="entry name" value="METAL TRANSPORT SYSTEM ATP-BINDING PROTEIN TM_0124-RELATED"/>
    <property type="match status" value="1"/>
</dbReference>
<keyword evidence="3" id="KW-0547">Nucleotide-binding</keyword>
<feature type="region of interest" description="Disordered" evidence="5">
    <location>
        <begin position="277"/>
        <end position="328"/>
    </location>
</feature>
<evidence type="ECO:0000256" key="5">
    <source>
        <dbReference type="SAM" id="MobiDB-lite"/>
    </source>
</evidence>
<dbReference type="GO" id="GO:0016887">
    <property type="term" value="F:ATP hydrolysis activity"/>
    <property type="evidence" value="ECO:0007669"/>
    <property type="project" value="InterPro"/>
</dbReference>
<dbReference type="PANTHER" id="PTHR42734">
    <property type="entry name" value="METAL TRANSPORT SYSTEM ATP-BINDING PROTEIN TM_0124-RELATED"/>
    <property type="match status" value="1"/>
</dbReference>
<sequence>MAVESALEIEDLTVHFGSRTVLDQVSVAFPAGQFIAIVGPNGAGKTTLLRAILNMVDYRGEIRVDGIASAHRRNVIGYVPQRHNIDWEFPLNVSTMVATGLVRGRRPWHRTTAEQWRQVGAALDQVGMKALHDRPIAALSGGQRQRVLLARALVKQPRVLLLDEPNTGLDMPGEAAMLQTCRNLVKEGTTVIMTTHELGSAMDGCDWMLILKQSVQAFGRPADLKDPQVWMQAFAVPEDHHLLRTVGAVPTASVMQQQPPDYNPPTASVSGHAASIAAGHQGGQHPGQPSHQTAGCPGYGTPDQDRNAHSASAGRAGSGGFAGKEGTW</sequence>
<gene>
    <name evidence="7" type="primary">znuC</name>
    <name evidence="7" type="ORF">CCHOA_04685</name>
</gene>
<evidence type="ECO:0000256" key="3">
    <source>
        <dbReference type="ARBA" id="ARBA00022741"/>
    </source>
</evidence>
<feature type="compositionally biased region" description="Gly residues" evidence="5">
    <location>
        <begin position="316"/>
        <end position="328"/>
    </location>
</feature>
<dbReference type="CDD" id="cd03235">
    <property type="entry name" value="ABC_Metallic_Cations"/>
    <property type="match status" value="1"/>
</dbReference>
<dbReference type="InterPro" id="IPR003439">
    <property type="entry name" value="ABC_transporter-like_ATP-bd"/>
</dbReference>
<dbReference type="InterPro" id="IPR017871">
    <property type="entry name" value="ABC_transporter-like_CS"/>
</dbReference>
<dbReference type="Pfam" id="PF00005">
    <property type="entry name" value="ABC_tran"/>
    <property type="match status" value="1"/>
</dbReference>
<dbReference type="GO" id="GO:0005524">
    <property type="term" value="F:ATP binding"/>
    <property type="evidence" value="ECO:0007669"/>
    <property type="project" value="UniProtKB-KW"/>
</dbReference>
<dbReference type="SUPFAM" id="SSF52540">
    <property type="entry name" value="P-loop containing nucleoside triphosphate hydrolases"/>
    <property type="match status" value="1"/>
</dbReference>
<dbReference type="SMART" id="SM00382">
    <property type="entry name" value="AAA"/>
    <property type="match status" value="1"/>
</dbReference>
<accession>A0A3G6J5H9</accession>
<evidence type="ECO:0000256" key="4">
    <source>
        <dbReference type="ARBA" id="ARBA00022840"/>
    </source>
</evidence>
<organism evidence="7 8">
    <name type="scientific">Corynebacterium choanae</name>
    <dbReference type="NCBI Taxonomy" id="1862358"/>
    <lineage>
        <taxon>Bacteria</taxon>
        <taxon>Bacillati</taxon>
        <taxon>Actinomycetota</taxon>
        <taxon>Actinomycetes</taxon>
        <taxon>Mycobacteriales</taxon>
        <taxon>Corynebacteriaceae</taxon>
        <taxon>Corynebacterium</taxon>
    </lineage>
</organism>
<dbReference type="EMBL" id="CP033896">
    <property type="protein sequence ID" value="AZA13345.1"/>
    <property type="molecule type" value="Genomic_DNA"/>
</dbReference>
<keyword evidence="8" id="KW-1185">Reference proteome</keyword>
<dbReference type="EC" id="3.6.3.-" evidence="7"/>
<protein>
    <submittedName>
        <fullName evidence="7">Zinc import ATP-binding protein ZnuC</fullName>
        <ecNumber evidence="7">3.6.3.-</ecNumber>
    </submittedName>
</protein>
<keyword evidence="4 7" id="KW-0067">ATP-binding</keyword>
<name>A0A3G6J5H9_9CORY</name>
<dbReference type="OrthoDB" id="5296765at2"/>
<dbReference type="Proteomes" id="UP000269019">
    <property type="component" value="Chromosome"/>
</dbReference>
<evidence type="ECO:0000259" key="6">
    <source>
        <dbReference type="PROSITE" id="PS50893"/>
    </source>
</evidence>
<dbReference type="PROSITE" id="PS00211">
    <property type="entry name" value="ABC_TRANSPORTER_1"/>
    <property type="match status" value="1"/>
</dbReference>
<feature type="domain" description="ABC transporter" evidence="6">
    <location>
        <begin position="7"/>
        <end position="237"/>
    </location>
</feature>
<dbReference type="AlphaFoldDB" id="A0A3G6J5H9"/>
<evidence type="ECO:0000313" key="8">
    <source>
        <dbReference type="Proteomes" id="UP000269019"/>
    </source>
</evidence>
<dbReference type="InterPro" id="IPR027417">
    <property type="entry name" value="P-loop_NTPase"/>
</dbReference>
<dbReference type="InterPro" id="IPR050153">
    <property type="entry name" value="Metal_Ion_Import_ABC"/>
</dbReference>
<evidence type="ECO:0000256" key="1">
    <source>
        <dbReference type="ARBA" id="ARBA00005417"/>
    </source>
</evidence>
<evidence type="ECO:0000256" key="2">
    <source>
        <dbReference type="ARBA" id="ARBA00022448"/>
    </source>
</evidence>
<proteinExistence type="inferred from homology"/>
<dbReference type="InterPro" id="IPR003593">
    <property type="entry name" value="AAA+_ATPase"/>
</dbReference>
<reference evidence="7 8" key="1">
    <citation type="submission" date="2018-11" db="EMBL/GenBank/DDBJ databases">
        <authorList>
            <person name="Kleinhagauer T."/>
            <person name="Glaeser S.P."/>
            <person name="Spergser J."/>
            <person name="Ruckert C."/>
            <person name="Kaempfer P."/>
            <person name="Busse H.-J."/>
        </authorList>
    </citation>
    <scope>NUCLEOTIDE SEQUENCE [LARGE SCALE GENOMIC DNA]</scope>
    <source>
        <strain evidence="7 8">200CH</strain>
    </source>
</reference>
<keyword evidence="7" id="KW-0378">Hydrolase</keyword>
<comment type="similarity">
    <text evidence="1">Belongs to the ABC transporter superfamily.</text>
</comment>
<dbReference type="KEGG" id="ccho:CCHOA_04685"/>
<evidence type="ECO:0000313" key="7">
    <source>
        <dbReference type="EMBL" id="AZA13345.1"/>
    </source>
</evidence>
<keyword evidence="2" id="KW-0813">Transport</keyword>
<dbReference type="PROSITE" id="PS50893">
    <property type="entry name" value="ABC_TRANSPORTER_2"/>
    <property type="match status" value="1"/>
</dbReference>